<dbReference type="PROSITE" id="PS51192">
    <property type="entry name" value="HELICASE_ATP_BIND_1"/>
    <property type="match status" value="1"/>
</dbReference>
<evidence type="ECO:0000313" key="2">
    <source>
        <dbReference type="EMBL" id="APX71422.1"/>
    </source>
</evidence>
<dbReference type="Gene3D" id="3.40.50.10810">
    <property type="entry name" value="Tandem AAA-ATPase domain"/>
    <property type="match status" value="1"/>
</dbReference>
<dbReference type="Pfam" id="PF13091">
    <property type="entry name" value="PLDc_2"/>
    <property type="match status" value="1"/>
</dbReference>
<dbReference type="InterPro" id="IPR025202">
    <property type="entry name" value="PLD-like_dom"/>
</dbReference>
<keyword evidence="3" id="KW-1185">Reference proteome</keyword>
<feature type="domain" description="Helicase ATP-binding" evidence="1">
    <location>
        <begin position="392"/>
        <end position="567"/>
    </location>
</feature>
<dbReference type="EMBL" id="CP019323">
    <property type="protein sequence ID" value="APX71422.1"/>
    <property type="molecule type" value="Genomic_DNA"/>
</dbReference>
<protein>
    <recommendedName>
        <fullName evidence="1">Helicase ATP-binding domain-containing protein</fullName>
    </recommendedName>
</protein>
<dbReference type="OrthoDB" id="9802848at2"/>
<dbReference type="AlphaFoldDB" id="A0A1P8Q0L9"/>
<dbReference type="InterPro" id="IPR014001">
    <property type="entry name" value="Helicase_ATP-bd"/>
</dbReference>
<sequence length="896" mass="103886">MISCKVKDSIKGSYTTSLDNLAEELYVPLLSGAKYYQRVSAYFSIKALSLYSIGLDRLAANGGQVQFILSKDISESDFDEMKKGYKYRDVLNKVSYIEKKKLKLNESLKSNLGDLAYMIANNQANIKIAFLRNHKGIFHDKFGLITDENDATVFFTGSANESIGGLRDNYESLSVDTSWDSGENGRQRILQNKERFSKLWNGVEREIITIRIDSLIYQNIKQYKNFAHSGVKEMNSKLMSSDEVTDSDKDIFKLEFIDNSDRIIFKDLTKDNISQRDRRLRMEGNLGEYCDDKSYVLKSDLVYQDIQTVIDLINERLKRLNKRNNRIIQFVIDPRIIDMISKEKYSIKAYKTQGMVLKDTTDSRYDDEFIHFSNIVQSEVVRKFKSLHLKAAFYEYMMQRAANFSVPGSGKTAMILGVFAYLNRDKIQSEEKINRILVISPINAFQSWKREFKSVFGNHSEKKRLVCIDTQDLNFDGDIRRNWNKSNLVLVNYESLEKYMDQLKDLINSDTMLVFDEVHRIKNPIGKRALQALELSKNAKSKFVLTGTPLPNSYIDIYNFLHILYGNEYESFFGWSTSDLKKPNYFEVQDINKKIAPFFWRTNKTQLQVPPADPDIFLVKKPSLNQSELAESIWSNEKSSLAIFIRLIQVSTNPELLKNKIDYSNMGFDNDIDMISKEDFYQEIDVPSKKEKLVKTYSDFDLSNIDSPKFDAGIELVKKLVMENKKILIWGIFVGTLEKINNQLKEIGIKSYIVYGATKHEDRKGLIDEFLDVNSEVNVLISNPQTLGESVSLHKSVHDAVYFEYNFNLTFMLQSRDRIHRLGLPPNQHTRYYYLQTKNESNSLGFIDGQIYNKLKEKEARMEESIDGDVLKPEISDDYLNTVRDLINSERKRMKL</sequence>
<dbReference type="Pfam" id="PF00271">
    <property type="entry name" value="Helicase_C"/>
    <property type="match status" value="1"/>
</dbReference>
<dbReference type="InterPro" id="IPR001650">
    <property type="entry name" value="Helicase_C-like"/>
</dbReference>
<dbReference type="SMART" id="SM00487">
    <property type="entry name" value="DEXDc"/>
    <property type="match status" value="1"/>
</dbReference>
<dbReference type="CDD" id="cd09179">
    <property type="entry name" value="PLDc_N_DEXD_a"/>
    <property type="match status" value="1"/>
</dbReference>
<organism evidence="2 3">
    <name type="scientific">Companilactobacillus allii</name>
    <dbReference type="NCBI Taxonomy" id="1847728"/>
    <lineage>
        <taxon>Bacteria</taxon>
        <taxon>Bacillati</taxon>
        <taxon>Bacillota</taxon>
        <taxon>Bacilli</taxon>
        <taxon>Lactobacillales</taxon>
        <taxon>Lactobacillaceae</taxon>
        <taxon>Companilactobacillus</taxon>
    </lineage>
</organism>
<dbReference type="Proteomes" id="UP000187499">
    <property type="component" value="Chromosome"/>
</dbReference>
<dbReference type="InterPro" id="IPR027417">
    <property type="entry name" value="P-loop_NTPase"/>
</dbReference>
<dbReference type="KEGG" id="lalw:BTM29_02115"/>
<proteinExistence type="predicted"/>
<dbReference type="Gene3D" id="3.30.870.10">
    <property type="entry name" value="Endonuclease Chain A"/>
    <property type="match status" value="1"/>
</dbReference>
<dbReference type="SMART" id="SM00490">
    <property type="entry name" value="HELICc"/>
    <property type="match status" value="1"/>
</dbReference>
<gene>
    <name evidence="2" type="ORF">BTM29_02115</name>
</gene>
<accession>A0A1P8Q0L9</accession>
<dbReference type="InterPro" id="IPR000330">
    <property type="entry name" value="SNF2_N"/>
</dbReference>
<dbReference type="SUPFAM" id="SSF52540">
    <property type="entry name" value="P-loop containing nucleoside triphosphate hydrolases"/>
    <property type="match status" value="2"/>
</dbReference>
<evidence type="ECO:0000313" key="3">
    <source>
        <dbReference type="Proteomes" id="UP000187499"/>
    </source>
</evidence>
<evidence type="ECO:0000259" key="1">
    <source>
        <dbReference type="PROSITE" id="PS51192"/>
    </source>
</evidence>
<dbReference type="STRING" id="1847728.BTM29_02115"/>
<dbReference type="InterPro" id="IPR038718">
    <property type="entry name" value="SNF2-like_sf"/>
</dbReference>
<dbReference type="RefSeq" id="WP_076613926.1">
    <property type="nucleotide sequence ID" value="NZ_RHNV01000005.1"/>
</dbReference>
<dbReference type="Pfam" id="PF00176">
    <property type="entry name" value="SNF2-rel_dom"/>
    <property type="match status" value="1"/>
</dbReference>
<name>A0A1P8Q0L9_9LACO</name>
<dbReference type="Gene3D" id="3.40.50.300">
    <property type="entry name" value="P-loop containing nucleotide triphosphate hydrolases"/>
    <property type="match status" value="1"/>
</dbReference>
<dbReference type="PANTHER" id="PTHR10799">
    <property type="entry name" value="SNF2/RAD54 HELICASE FAMILY"/>
    <property type="match status" value="1"/>
</dbReference>
<dbReference type="GO" id="GO:0005524">
    <property type="term" value="F:ATP binding"/>
    <property type="evidence" value="ECO:0007669"/>
    <property type="project" value="InterPro"/>
</dbReference>
<reference evidence="3" key="1">
    <citation type="submission" date="2016-12" db="EMBL/GenBank/DDBJ databases">
        <authorList>
            <person name="Jung M.Y."/>
            <person name="Lee S.H."/>
        </authorList>
    </citation>
    <scope>NUCLEOTIDE SEQUENCE [LARGE SCALE GENOMIC DNA]</scope>
    <source>
        <strain evidence="3">WiKim39</strain>
    </source>
</reference>